<name>A0A9P6M7Q4_9FUNG</name>
<comment type="caution">
    <text evidence="3">The sequence shown here is derived from an EMBL/GenBank/DDBJ whole genome shotgun (WGS) entry which is preliminary data.</text>
</comment>
<proteinExistence type="predicted"/>
<keyword evidence="2" id="KW-1133">Transmembrane helix</keyword>
<organism evidence="3 4">
    <name type="scientific">Modicella reniformis</name>
    <dbReference type="NCBI Taxonomy" id="1440133"/>
    <lineage>
        <taxon>Eukaryota</taxon>
        <taxon>Fungi</taxon>
        <taxon>Fungi incertae sedis</taxon>
        <taxon>Mucoromycota</taxon>
        <taxon>Mortierellomycotina</taxon>
        <taxon>Mortierellomycetes</taxon>
        <taxon>Mortierellales</taxon>
        <taxon>Mortierellaceae</taxon>
        <taxon>Modicella</taxon>
    </lineage>
</organism>
<reference evidence="3" key="1">
    <citation type="journal article" date="2020" name="Fungal Divers.">
        <title>Resolving the Mortierellaceae phylogeny through synthesis of multi-gene phylogenetics and phylogenomics.</title>
        <authorList>
            <person name="Vandepol N."/>
            <person name="Liber J."/>
            <person name="Desiro A."/>
            <person name="Na H."/>
            <person name="Kennedy M."/>
            <person name="Barry K."/>
            <person name="Grigoriev I.V."/>
            <person name="Miller A.N."/>
            <person name="O'Donnell K."/>
            <person name="Stajich J.E."/>
            <person name="Bonito G."/>
        </authorList>
    </citation>
    <scope>NUCLEOTIDE SEQUENCE</scope>
    <source>
        <strain evidence="3">MES-2147</strain>
    </source>
</reference>
<feature type="compositionally biased region" description="Polar residues" evidence="1">
    <location>
        <begin position="21"/>
        <end position="33"/>
    </location>
</feature>
<keyword evidence="2" id="KW-0812">Transmembrane</keyword>
<feature type="compositionally biased region" description="Pro residues" evidence="1">
    <location>
        <begin position="188"/>
        <end position="205"/>
    </location>
</feature>
<protein>
    <submittedName>
        <fullName evidence="3">Uncharacterized protein</fullName>
    </submittedName>
</protein>
<evidence type="ECO:0000256" key="2">
    <source>
        <dbReference type="SAM" id="Phobius"/>
    </source>
</evidence>
<evidence type="ECO:0000256" key="1">
    <source>
        <dbReference type="SAM" id="MobiDB-lite"/>
    </source>
</evidence>
<feature type="region of interest" description="Disordered" evidence="1">
    <location>
        <begin position="1"/>
        <end position="65"/>
    </location>
</feature>
<keyword evidence="4" id="KW-1185">Reference proteome</keyword>
<feature type="transmembrane region" description="Helical" evidence="2">
    <location>
        <begin position="71"/>
        <end position="94"/>
    </location>
</feature>
<dbReference type="Proteomes" id="UP000749646">
    <property type="component" value="Unassembled WGS sequence"/>
</dbReference>
<dbReference type="AlphaFoldDB" id="A0A9P6M7Q4"/>
<dbReference type="EMBL" id="JAAAHW010004962">
    <property type="protein sequence ID" value="KAF9970574.1"/>
    <property type="molecule type" value="Genomic_DNA"/>
</dbReference>
<sequence>MNENIKSIEPVIAELNRRDAQSNQGSDQSSLSFGTGGEVGSAGSASEEGSTTGKSGGEATQSGPQKRPSRFWYIFYHILYWSALGSIPVHLLLLKGETKEWKEKQEWKIGVLTEMKNKLERGESVKEEEALLNVGLNRSKREEQVDDKFFEDLLTSAEKLDFTFGKDKEALNTEINSSIAATSTPAPGLSPSPPPPIVPRKPAPPKTEKSFL</sequence>
<feature type="compositionally biased region" description="Low complexity" evidence="1">
    <location>
        <begin position="41"/>
        <end position="60"/>
    </location>
</feature>
<gene>
    <name evidence="3" type="ORF">BGZ65_011032</name>
</gene>
<keyword evidence="2" id="KW-0472">Membrane</keyword>
<evidence type="ECO:0000313" key="4">
    <source>
        <dbReference type="Proteomes" id="UP000749646"/>
    </source>
</evidence>
<accession>A0A9P6M7Q4</accession>
<dbReference type="OrthoDB" id="2253354at2759"/>
<evidence type="ECO:0000313" key="3">
    <source>
        <dbReference type="EMBL" id="KAF9970574.1"/>
    </source>
</evidence>
<feature type="region of interest" description="Disordered" evidence="1">
    <location>
        <begin position="176"/>
        <end position="212"/>
    </location>
</feature>